<accession>A0A1G1VU68</accession>
<keyword evidence="1" id="KW-0472">Membrane</keyword>
<keyword evidence="1" id="KW-1133">Transmembrane helix</keyword>
<keyword evidence="1" id="KW-0812">Transmembrane</keyword>
<dbReference type="AlphaFoldDB" id="A0A1G1VU68"/>
<feature type="transmembrane region" description="Helical" evidence="1">
    <location>
        <begin position="364"/>
        <end position="384"/>
    </location>
</feature>
<proteinExistence type="predicted"/>
<evidence type="ECO:0000256" key="1">
    <source>
        <dbReference type="SAM" id="Phobius"/>
    </source>
</evidence>
<sequence>MKKIFSVLVIGLAFSFLFVPVIRGAVVTTTGEERVAAVPKNQVVNDDLFITGQEVLVEGTVNGDVYAAGGMVRIRGTVNGDVLAAGGNVEISGKITQDIRAAGGNVRIDEAQVGDSVTVVGGNISIDKETKIGGGLVFGGGSIDSQANVGRGITGGGGAVTLDGIVAKDIQVGAGALTLGSGAKVNGDLIYSSEEEPRFVGEATVSGKIRKVIPSQLSLAKELRPQYIRNVGQGIFRGLTIGFRIWSYFAALIVGLVILKLFPKESQIVAETVEKKLFSSLGWGFLIFLLAGPAFILGMVTLVGIPLTLILFMLLLIDLYIAKVFIGLAIGNWLGRILNQKVHVYVSFAVGLAVYTLLHTARYIGFFVEVVGCLAGLGALVIYARSVLQKRTK</sequence>
<protein>
    <recommendedName>
        <fullName evidence="4">Polymer-forming cytoskeletal protein</fullName>
    </recommendedName>
</protein>
<feature type="transmembrane region" description="Helical" evidence="1">
    <location>
        <begin position="245"/>
        <end position="262"/>
    </location>
</feature>
<comment type="caution">
    <text evidence="2">The sequence shown here is derived from an EMBL/GenBank/DDBJ whole genome shotgun (WGS) entry which is preliminary data.</text>
</comment>
<organism evidence="2 3">
    <name type="scientific">Candidatus Chisholmbacteria bacterium RIFCSPHIGHO2_01_FULL_52_32</name>
    <dbReference type="NCBI Taxonomy" id="1797591"/>
    <lineage>
        <taxon>Bacteria</taxon>
        <taxon>Candidatus Chisholmiibacteriota</taxon>
    </lineage>
</organism>
<gene>
    <name evidence="2" type="ORF">A2786_04605</name>
</gene>
<feature type="transmembrane region" description="Helical" evidence="1">
    <location>
        <begin position="342"/>
        <end position="358"/>
    </location>
</feature>
<evidence type="ECO:0008006" key="4">
    <source>
        <dbReference type="Google" id="ProtNLM"/>
    </source>
</evidence>
<feature type="transmembrane region" description="Helical" evidence="1">
    <location>
        <begin position="309"/>
        <end position="330"/>
    </location>
</feature>
<evidence type="ECO:0000313" key="2">
    <source>
        <dbReference type="EMBL" id="OGY18747.1"/>
    </source>
</evidence>
<feature type="transmembrane region" description="Helical" evidence="1">
    <location>
        <begin position="283"/>
        <end position="303"/>
    </location>
</feature>
<dbReference type="EMBL" id="MHCJ01000003">
    <property type="protein sequence ID" value="OGY18747.1"/>
    <property type="molecule type" value="Genomic_DNA"/>
</dbReference>
<name>A0A1G1VU68_9BACT</name>
<evidence type="ECO:0000313" key="3">
    <source>
        <dbReference type="Proteomes" id="UP000179233"/>
    </source>
</evidence>
<reference evidence="2 3" key="1">
    <citation type="journal article" date="2016" name="Nat. Commun.">
        <title>Thousands of microbial genomes shed light on interconnected biogeochemical processes in an aquifer system.</title>
        <authorList>
            <person name="Anantharaman K."/>
            <person name="Brown C.T."/>
            <person name="Hug L.A."/>
            <person name="Sharon I."/>
            <person name="Castelle C.J."/>
            <person name="Probst A.J."/>
            <person name="Thomas B.C."/>
            <person name="Singh A."/>
            <person name="Wilkins M.J."/>
            <person name="Karaoz U."/>
            <person name="Brodie E.L."/>
            <person name="Williams K.H."/>
            <person name="Hubbard S.S."/>
            <person name="Banfield J.F."/>
        </authorList>
    </citation>
    <scope>NUCLEOTIDE SEQUENCE [LARGE SCALE GENOMIC DNA]</scope>
</reference>
<dbReference type="Proteomes" id="UP000179233">
    <property type="component" value="Unassembled WGS sequence"/>
</dbReference>